<dbReference type="Pfam" id="PF01679">
    <property type="entry name" value="Pmp3"/>
    <property type="match status" value="2"/>
</dbReference>
<evidence type="ECO:0000256" key="2">
    <source>
        <dbReference type="ARBA" id="ARBA00009530"/>
    </source>
</evidence>
<evidence type="ECO:0008006" key="8">
    <source>
        <dbReference type="Google" id="ProtNLM"/>
    </source>
</evidence>
<sequence>MLYFFIALIFSPLAVLLKKGCGCDLLINIVLFICGILPGIFHAWWLILKWKYFKRILYTLLAIILPPLVAFIYHGIACGFWINLLLTLLGWVPGIIHAWLIIWGGM</sequence>
<evidence type="ECO:0000256" key="6">
    <source>
        <dbReference type="SAM" id="Phobius"/>
    </source>
</evidence>
<keyword evidence="5 6" id="KW-0472">Membrane</keyword>
<dbReference type="PANTHER" id="PTHR21659:SF112">
    <property type="entry name" value="PROTEIN SNA2-RELATED"/>
    <property type="match status" value="1"/>
</dbReference>
<evidence type="ECO:0000313" key="7">
    <source>
        <dbReference type="EMBL" id="NDV40246.1"/>
    </source>
</evidence>
<protein>
    <recommendedName>
        <fullName evidence="8">YqaE/Pmp3 family membrane protein</fullName>
    </recommendedName>
</protein>
<dbReference type="EMBL" id="GIBP01011277">
    <property type="protein sequence ID" value="NDV40246.1"/>
    <property type="molecule type" value="Transcribed_RNA"/>
</dbReference>
<dbReference type="GO" id="GO:0016020">
    <property type="term" value="C:membrane"/>
    <property type="evidence" value="ECO:0007669"/>
    <property type="project" value="UniProtKB-SubCell"/>
</dbReference>
<dbReference type="InterPro" id="IPR000612">
    <property type="entry name" value="PMP3"/>
</dbReference>
<comment type="subcellular location">
    <subcellularLocation>
        <location evidence="1">Membrane</location>
    </subcellularLocation>
</comment>
<evidence type="ECO:0000256" key="5">
    <source>
        <dbReference type="ARBA" id="ARBA00023136"/>
    </source>
</evidence>
<feature type="transmembrane region" description="Helical" evidence="6">
    <location>
        <begin position="27"/>
        <end position="48"/>
    </location>
</feature>
<evidence type="ECO:0000256" key="1">
    <source>
        <dbReference type="ARBA" id="ARBA00004370"/>
    </source>
</evidence>
<proteinExistence type="inferred from homology"/>
<keyword evidence="4 6" id="KW-1133">Transmembrane helix</keyword>
<comment type="similarity">
    <text evidence="2">Belongs to the UPF0057 (PMP3) family.</text>
</comment>
<dbReference type="AlphaFoldDB" id="A0A6B2LUM1"/>
<dbReference type="PANTHER" id="PTHR21659">
    <property type="entry name" value="HYDROPHOBIC PROTEIN RCI2 LOW TEMPERATURE AND SALT RESPONSIVE PROTEIN LTI6 -RELATED"/>
    <property type="match status" value="1"/>
</dbReference>
<evidence type="ECO:0000256" key="4">
    <source>
        <dbReference type="ARBA" id="ARBA00022989"/>
    </source>
</evidence>
<keyword evidence="3 6" id="KW-0812">Transmembrane</keyword>
<feature type="transmembrane region" description="Helical" evidence="6">
    <location>
        <begin position="80"/>
        <end position="102"/>
    </location>
</feature>
<feature type="transmembrane region" description="Helical" evidence="6">
    <location>
        <begin position="55"/>
        <end position="74"/>
    </location>
</feature>
<reference evidence="7" key="1">
    <citation type="journal article" date="2020" name="J. Eukaryot. Microbiol.">
        <title>De novo Sequencing, Assembly and Annotation of the Transcriptome for the Free-Living Testate Amoeba Arcella intermedia.</title>
        <authorList>
            <person name="Ribeiro G.M."/>
            <person name="Porfirio-Sousa A.L."/>
            <person name="Maurer-Alcala X.X."/>
            <person name="Katz L.A."/>
            <person name="Lahr D.J.G."/>
        </authorList>
    </citation>
    <scope>NUCLEOTIDE SEQUENCE</scope>
</reference>
<name>A0A6B2LUM1_9EUKA</name>
<accession>A0A6B2LUM1</accession>
<organism evidence="7">
    <name type="scientific">Arcella intermedia</name>
    <dbReference type="NCBI Taxonomy" id="1963864"/>
    <lineage>
        <taxon>Eukaryota</taxon>
        <taxon>Amoebozoa</taxon>
        <taxon>Tubulinea</taxon>
        <taxon>Elardia</taxon>
        <taxon>Arcellinida</taxon>
        <taxon>Sphaerothecina</taxon>
        <taxon>Arcellidae</taxon>
        <taxon>Arcella</taxon>
    </lineage>
</organism>
<evidence type="ECO:0000256" key="3">
    <source>
        <dbReference type="ARBA" id="ARBA00022692"/>
    </source>
</evidence>